<dbReference type="Proteomes" id="UP001177023">
    <property type="component" value="Unassembled WGS sequence"/>
</dbReference>
<keyword evidence="3" id="KW-1185">Reference proteome</keyword>
<evidence type="ECO:0000313" key="3">
    <source>
        <dbReference type="Proteomes" id="UP001177023"/>
    </source>
</evidence>
<evidence type="ECO:0000313" key="2">
    <source>
        <dbReference type="EMBL" id="CAJ0563727.1"/>
    </source>
</evidence>
<feature type="non-terminal residue" evidence="2">
    <location>
        <position position="1"/>
    </location>
</feature>
<reference evidence="2" key="1">
    <citation type="submission" date="2023-06" db="EMBL/GenBank/DDBJ databases">
        <authorList>
            <person name="Delattre M."/>
        </authorList>
    </citation>
    <scope>NUCLEOTIDE SEQUENCE</scope>
    <source>
        <strain evidence="2">AF72</strain>
    </source>
</reference>
<accession>A0AA36FVF1</accession>
<keyword evidence="1" id="KW-1133">Transmembrane helix</keyword>
<organism evidence="2 3">
    <name type="scientific">Mesorhabditis spiculigera</name>
    <dbReference type="NCBI Taxonomy" id="96644"/>
    <lineage>
        <taxon>Eukaryota</taxon>
        <taxon>Metazoa</taxon>
        <taxon>Ecdysozoa</taxon>
        <taxon>Nematoda</taxon>
        <taxon>Chromadorea</taxon>
        <taxon>Rhabditida</taxon>
        <taxon>Rhabditina</taxon>
        <taxon>Rhabditomorpha</taxon>
        <taxon>Rhabditoidea</taxon>
        <taxon>Rhabditidae</taxon>
        <taxon>Mesorhabditinae</taxon>
        <taxon>Mesorhabditis</taxon>
    </lineage>
</organism>
<dbReference type="Gene3D" id="2.60.120.290">
    <property type="entry name" value="Spermadhesin, CUB domain"/>
    <property type="match status" value="1"/>
</dbReference>
<gene>
    <name evidence="2" type="ORF">MSPICULIGERA_LOCUS2533</name>
</gene>
<dbReference type="AlphaFoldDB" id="A0AA36FVF1"/>
<keyword evidence="1" id="KW-0472">Membrane</keyword>
<comment type="caution">
    <text evidence="2">The sequence shown here is derived from an EMBL/GenBank/DDBJ whole genome shotgun (WGS) entry which is preliminary data.</text>
</comment>
<dbReference type="EMBL" id="CATQJA010000745">
    <property type="protein sequence ID" value="CAJ0563727.1"/>
    <property type="molecule type" value="Genomic_DNA"/>
</dbReference>
<evidence type="ECO:0008006" key="4">
    <source>
        <dbReference type="Google" id="ProtNLM"/>
    </source>
</evidence>
<sequence>MAKPKCGCWKNASYQFLANGEEFVLKSPGYPKRYCDMLDCFFVFRAAPGAPGFKINGSEIKLERDGDLLLTGSKVDEYGRIRYAPLTSGAVRYFSNETLRIRFMTGPAGTADGFKITITNDYQAPPTSYGMWLIIILAVCGAAFPAYFGYRHWRSEASIPFLTPIISRFRRNDERVDIVRPTINPNEYLVDVR</sequence>
<feature type="transmembrane region" description="Helical" evidence="1">
    <location>
        <begin position="129"/>
        <end position="150"/>
    </location>
</feature>
<protein>
    <recommendedName>
        <fullName evidence="4">CUB domain-containing protein</fullName>
    </recommendedName>
</protein>
<evidence type="ECO:0000256" key="1">
    <source>
        <dbReference type="SAM" id="Phobius"/>
    </source>
</evidence>
<keyword evidence="1" id="KW-0812">Transmembrane</keyword>
<dbReference type="SUPFAM" id="SSF49854">
    <property type="entry name" value="Spermadhesin, CUB domain"/>
    <property type="match status" value="1"/>
</dbReference>
<name>A0AA36FVF1_9BILA</name>
<dbReference type="InterPro" id="IPR035914">
    <property type="entry name" value="Sperma_CUB_dom_sf"/>
</dbReference>
<proteinExistence type="predicted"/>